<dbReference type="EMBL" id="BAABID010000001">
    <property type="protein sequence ID" value="GAA4716430.1"/>
    <property type="molecule type" value="Genomic_DNA"/>
</dbReference>
<accession>A0ABP8XZN3</accession>
<sequence>MDPAPLDGNSLAGPLAGLFATDVTLVTGRCAHCGDVSVLAACVVYRHPMGAVARCRACTAVLLVVVEHPAGTRVGMPGLAWWQGPAGSTRTGAVGD</sequence>
<dbReference type="RefSeq" id="WP_216648524.1">
    <property type="nucleotide sequence ID" value="NZ_BAABID010000001.1"/>
</dbReference>
<evidence type="ECO:0000313" key="1">
    <source>
        <dbReference type="EMBL" id="GAA4716430.1"/>
    </source>
</evidence>
<evidence type="ECO:0000313" key="2">
    <source>
        <dbReference type="Proteomes" id="UP001500956"/>
    </source>
</evidence>
<dbReference type="InterPro" id="IPR045423">
    <property type="entry name" value="DUF6510"/>
</dbReference>
<protein>
    <submittedName>
        <fullName evidence="1">Uncharacterized protein</fullName>
    </submittedName>
</protein>
<comment type="caution">
    <text evidence="1">The sequence shown here is derived from an EMBL/GenBank/DDBJ whole genome shotgun (WGS) entry which is preliminary data.</text>
</comment>
<dbReference type="Proteomes" id="UP001500956">
    <property type="component" value="Unassembled WGS sequence"/>
</dbReference>
<gene>
    <name evidence="1" type="ORF">GCM10023216_00290</name>
</gene>
<name>A0ABP8XZN3_9MICO</name>
<dbReference type="Pfam" id="PF20120">
    <property type="entry name" value="DUF6510"/>
    <property type="match status" value="1"/>
</dbReference>
<organism evidence="1 2">
    <name type="scientific">Isoptericola chiayiensis</name>
    <dbReference type="NCBI Taxonomy" id="579446"/>
    <lineage>
        <taxon>Bacteria</taxon>
        <taxon>Bacillati</taxon>
        <taxon>Actinomycetota</taxon>
        <taxon>Actinomycetes</taxon>
        <taxon>Micrococcales</taxon>
        <taxon>Promicromonosporaceae</taxon>
        <taxon>Isoptericola</taxon>
    </lineage>
</organism>
<reference evidence="2" key="1">
    <citation type="journal article" date="2019" name="Int. J. Syst. Evol. Microbiol.">
        <title>The Global Catalogue of Microorganisms (GCM) 10K type strain sequencing project: providing services to taxonomists for standard genome sequencing and annotation.</title>
        <authorList>
            <consortium name="The Broad Institute Genomics Platform"/>
            <consortium name="The Broad Institute Genome Sequencing Center for Infectious Disease"/>
            <person name="Wu L."/>
            <person name="Ma J."/>
        </authorList>
    </citation>
    <scope>NUCLEOTIDE SEQUENCE [LARGE SCALE GENOMIC DNA]</scope>
    <source>
        <strain evidence="2">JCM 18063</strain>
    </source>
</reference>
<keyword evidence="2" id="KW-1185">Reference proteome</keyword>
<proteinExistence type="predicted"/>